<evidence type="ECO:0000313" key="3">
    <source>
        <dbReference type="Proteomes" id="UP001310594"/>
    </source>
</evidence>
<accession>A0AAN7W738</accession>
<dbReference type="EMBL" id="JAVRQU010000008">
    <property type="protein sequence ID" value="KAK5699704.1"/>
    <property type="molecule type" value="Genomic_DNA"/>
</dbReference>
<organism evidence="2 3">
    <name type="scientific">Elasticomyces elasticus</name>
    <dbReference type="NCBI Taxonomy" id="574655"/>
    <lineage>
        <taxon>Eukaryota</taxon>
        <taxon>Fungi</taxon>
        <taxon>Dikarya</taxon>
        <taxon>Ascomycota</taxon>
        <taxon>Pezizomycotina</taxon>
        <taxon>Dothideomycetes</taxon>
        <taxon>Dothideomycetidae</taxon>
        <taxon>Mycosphaerellales</taxon>
        <taxon>Teratosphaeriaceae</taxon>
        <taxon>Elasticomyces</taxon>
    </lineage>
</organism>
<sequence>MGDATDQGWQVAILEKSRDEAPESNQSPTPQPTDQLETESTPAIPTSTSSPSPDVFFSKLPIEMRDRVYFFLADEIISVLFNEEPDHPNQDTVTRESIGAAQSIYIGCVLACKQMNDEFERAWIRHGSWASYADDCLDGPRNKLPADPRHRRTHRGMRDWTLKGKLSGPVNRLGVDDYDYSLNLMFDKEHKLGYETVWWKRVPQAFEIAHLREDDAEYEEMRRLVEYIIVETVAERRAQDGCCGLTHDGVAKVFDAFGIQSEE</sequence>
<feature type="region of interest" description="Disordered" evidence="1">
    <location>
        <begin position="1"/>
        <end position="55"/>
    </location>
</feature>
<evidence type="ECO:0000256" key="1">
    <source>
        <dbReference type="SAM" id="MobiDB-lite"/>
    </source>
</evidence>
<feature type="compositionally biased region" description="Low complexity" evidence="1">
    <location>
        <begin position="38"/>
        <end position="53"/>
    </location>
</feature>
<dbReference type="Proteomes" id="UP001310594">
    <property type="component" value="Unassembled WGS sequence"/>
</dbReference>
<proteinExistence type="predicted"/>
<protein>
    <submittedName>
        <fullName evidence="2">Uncharacterized protein</fullName>
    </submittedName>
</protein>
<evidence type="ECO:0000313" key="2">
    <source>
        <dbReference type="EMBL" id="KAK5699704.1"/>
    </source>
</evidence>
<dbReference type="AlphaFoldDB" id="A0AAN7W738"/>
<reference evidence="2" key="1">
    <citation type="submission" date="2023-08" db="EMBL/GenBank/DDBJ databases">
        <title>Black Yeasts Isolated from many extreme environments.</title>
        <authorList>
            <person name="Coleine C."/>
            <person name="Stajich J.E."/>
            <person name="Selbmann L."/>
        </authorList>
    </citation>
    <scope>NUCLEOTIDE SEQUENCE</scope>
    <source>
        <strain evidence="2">CCFEE 5810</strain>
    </source>
</reference>
<gene>
    <name evidence="2" type="ORF">LTR97_005835</name>
</gene>
<name>A0AAN7W738_9PEZI</name>
<feature type="compositionally biased region" description="Polar residues" evidence="1">
    <location>
        <begin position="23"/>
        <end position="35"/>
    </location>
</feature>
<comment type="caution">
    <text evidence="2">The sequence shown here is derived from an EMBL/GenBank/DDBJ whole genome shotgun (WGS) entry which is preliminary data.</text>
</comment>